<proteinExistence type="predicted"/>
<evidence type="ECO:0000256" key="4">
    <source>
        <dbReference type="ARBA" id="ARBA00023136"/>
    </source>
</evidence>
<dbReference type="PANTHER" id="PTHR31042">
    <property type="entry name" value="CORE-2/I-BRANCHING BETA-1,6-N-ACETYLGLUCOSAMINYLTRANSFERASE FAMILY PROTEIN-RELATED"/>
    <property type="match status" value="1"/>
</dbReference>
<evidence type="ECO:0000313" key="8">
    <source>
        <dbReference type="Proteomes" id="UP001370490"/>
    </source>
</evidence>
<reference evidence="7 8" key="1">
    <citation type="submission" date="2023-12" db="EMBL/GenBank/DDBJ databases">
        <title>A high-quality genome assembly for Dillenia turbinata (Dilleniales).</title>
        <authorList>
            <person name="Chanderbali A."/>
        </authorList>
    </citation>
    <scope>NUCLEOTIDE SEQUENCE [LARGE SCALE GENOMIC DNA]</scope>
    <source>
        <strain evidence="7">LSX21</strain>
        <tissue evidence="7">Leaf</tissue>
    </source>
</reference>
<evidence type="ECO:0000256" key="6">
    <source>
        <dbReference type="SAM" id="Phobius"/>
    </source>
</evidence>
<dbReference type="AlphaFoldDB" id="A0AAN8YW84"/>
<dbReference type="InterPro" id="IPR003406">
    <property type="entry name" value="Glyco_trans_14"/>
</dbReference>
<keyword evidence="4 6" id="KW-0472">Membrane</keyword>
<dbReference type="GO" id="GO:0016020">
    <property type="term" value="C:membrane"/>
    <property type="evidence" value="ECO:0007669"/>
    <property type="project" value="UniProtKB-SubCell"/>
</dbReference>
<organism evidence="7 8">
    <name type="scientific">Dillenia turbinata</name>
    <dbReference type="NCBI Taxonomy" id="194707"/>
    <lineage>
        <taxon>Eukaryota</taxon>
        <taxon>Viridiplantae</taxon>
        <taxon>Streptophyta</taxon>
        <taxon>Embryophyta</taxon>
        <taxon>Tracheophyta</taxon>
        <taxon>Spermatophyta</taxon>
        <taxon>Magnoliopsida</taxon>
        <taxon>eudicotyledons</taxon>
        <taxon>Gunneridae</taxon>
        <taxon>Pentapetalae</taxon>
        <taxon>Dilleniales</taxon>
        <taxon>Dilleniaceae</taxon>
        <taxon>Dillenia</taxon>
    </lineage>
</organism>
<dbReference type="GO" id="GO:0016757">
    <property type="term" value="F:glycosyltransferase activity"/>
    <property type="evidence" value="ECO:0007669"/>
    <property type="project" value="UniProtKB-KW"/>
</dbReference>
<comment type="caution">
    <text evidence="7">The sequence shown here is derived from an EMBL/GenBank/DDBJ whole genome shotgun (WGS) entry which is preliminary data.</text>
</comment>
<accession>A0AAN8YW84</accession>
<dbReference type="InterPro" id="IPR044174">
    <property type="entry name" value="BC10-like"/>
</dbReference>
<evidence type="ECO:0000256" key="3">
    <source>
        <dbReference type="ARBA" id="ARBA00022679"/>
    </source>
</evidence>
<evidence type="ECO:0000256" key="5">
    <source>
        <dbReference type="ARBA" id="ARBA00023180"/>
    </source>
</evidence>
<keyword evidence="2" id="KW-0328">Glycosyltransferase</keyword>
<keyword evidence="6" id="KW-0812">Transmembrane</keyword>
<feature type="transmembrane region" description="Helical" evidence="6">
    <location>
        <begin position="29"/>
        <end position="51"/>
    </location>
</feature>
<gene>
    <name evidence="7" type="ORF">RJ641_024066</name>
</gene>
<protein>
    <submittedName>
        <fullName evidence="7">Glycosyl transferase, family 14</fullName>
    </submittedName>
</protein>
<keyword evidence="5" id="KW-0325">Glycoprotein</keyword>
<keyword evidence="3 7" id="KW-0808">Transferase</keyword>
<keyword evidence="6" id="KW-1133">Transmembrane helix</keyword>
<dbReference type="Proteomes" id="UP001370490">
    <property type="component" value="Unassembled WGS sequence"/>
</dbReference>
<evidence type="ECO:0000313" key="7">
    <source>
        <dbReference type="EMBL" id="KAK6911973.1"/>
    </source>
</evidence>
<sequence length="384" mass="44337">MKSLARLLAMEEGKDPKTGNSSKIFPLKVLQFCLMFLFMGLACSLASIYTLRYFGGHNVVPVAKSTFLPCFEEPNKLERWIRPPSNLMHQMNDTELLWRASLVPQIKDYPFERTPKIAFMFLTRGSLPMAPIWERFFKGHEGLYSIYVHSLPSYVADFPPSSVFYGRQIPSQEVEWGTMSMCDAERRLLANALLNFANERFILISEACIPLRNFSTIYNYLMNSQHGFMSVFDDPGPCGRGRYNGNMAPLIYLEQWRKGSQWFEVNRRLAVDIVKDTFFYPKFKEFCKPACYVDEHYFPTMLSMQSPQLVANRSVTWVDWSRGGAHPATFGQPDITKEFLMRIIHGENCTYNNEETNTCFLFARKFAPNALDPLLELASEVFSF</sequence>
<evidence type="ECO:0000256" key="2">
    <source>
        <dbReference type="ARBA" id="ARBA00022676"/>
    </source>
</evidence>
<keyword evidence="8" id="KW-1185">Reference proteome</keyword>
<name>A0AAN8YW84_9MAGN</name>
<comment type="subcellular location">
    <subcellularLocation>
        <location evidence="1">Membrane</location>
        <topology evidence="1">Single-pass type II membrane protein</topology>
    </subcellularLocation>
</comment>
<dbReference type="Pfam" id="PF02485">
    <property type="entry name" value="Branch"/>
    <property type="match status" value="1"/>
</dbReference>
<dbReference type="EMBL" id="JBAMMX010000028">
    <property type="protein sequence ID" value="KAK6911973.1"/>
    <property type="molecule type" value="Genomic_DNA"/>
</dbReference>
<dbReference type="PANTHER" id="PTHR31042:SF8">
    <property type="entry name" value="CORE-2_I-BRANCHING BETA-1,6-N-ACETYLGLUCOSAMINYLTRANSFERASE FAMILY PROTEIN"/>
    <property type="match status" value="1"/>
</dbReference>
<evidence type="ECO:0000256" key="1">
    <source>
        <dbReference type="ARBA" id="ARBA00004606"/>
    </source>
</evidence>